<dbReference type="EnsemblMetazoa" id="GBRI022117-RA">
    <property type="protein sequence ID" value="GBRI022117-PA"/>
    <property type="gene ID" value="GBRI022117"/>
</dbReference>
<dbReference type="GO" id="GO:0046872">
    <property type="term" value="F:metal ion binding"/>
    <property type="evidence" value="ECO:0007669"/>
    <property type="project" value="UniProtKB-KW"/>
</dbReference>
<comment type="pathway">
    <text evidence="5">Amino-acid biosynthesis; L-methionine biosynthesis via de novo pathway.</text>
</comment>
<dbReference type="InterPro" id="IPR003726">
    <property type="entry name" value="HCY_dom"/>
</dbReference>
<accession>A0A1A9WJM9</accession>
<evidence type="ECO:0000256" key="3">
    <source>
        <dbReference type="ARBA" id="ARBA00022723"/>
    </source>
</evidence>
<dbReference type="GO" id="GO:0008898">
    <property type="term" value="F:S-adenosylmethionine-homocysteine S-methyltransferase activity"/>
    <property type="evidence" value="ECO:0007669"/>
    <property type="project" value="TreeGrafter"/>
</dbReference>
<dbReference type="AlphaFoldDB" id="A0A1A9WJM9"/>
<keyword evidence="8" id="KW-1185">Reference proteome</keyword>
<keyword evidence="3" id="KW-0479">Metal-binding</keyword>
<sequence>MEDVKSTTFTKDDGLQTFELTDDESEDLTMTLAKSKSVTIKPSCFEKRTKTPSTTRKKHKIVCLRLNRVRAALDITYTNTKSFVYLLFTGAHLHDCSEYTASYADYLFAKDITDWHRIRLAACLEAGVDALVIETIPCQTEAEALVDMLFEDYADVKFWISFQCKDEQTLAHGEIFSESALWGKQYGGVANASLVRKSNYTSV</sequence>
<reference evidence="8" key="1">
    <citation type="submission" date="2014-03" db="EMBL/GenBank/DDBJ databases">
        <authorList>
            <person name="Aksoy S."/>
            <person name="Warren W."/>
            <person name="Wilson R.K."/>
        </authorList>
    </citation>
    <scope>NUCLEOTIDE SEQUENCE [LARGE SCALE GENOMIC DNA]</scope>
    <source>
        <strain evidence="8">IAEA</strain>
    </source>
</reference>
<evidence type="ECO:0000256" key="5">
    <source>
        <dbReference type="ARBA" id="ARBA00034478"/>
    </source>
</evidence>
<dbReference type="SUPFAM" id="SSF82282">
    <property type="entry name" value="Homocysteine S-methyltransferase"/>
    <property type="match status" value="1"/>
</dbReference>
<keyword evidence="1" id="KW-0489">Methyltransferase</keyword>
<dbReference type="InterPro" id="IPR036589">
    <property type="entry name" value="HCY_dom_sf"/>
</dbReference>
<organism evidence="7 8">
    <name type="scientific">Glossina brevipalpis</name>
    <dbReference type="NCBI Taxonomy" id="37001"/>
    <lineage>
        <taxon>Eukaryota</taxon>
        <taxon>Metazoa</taxon>
        <taxon>Ecdysozoa</taxon>
        <taxon>Arthropoda</taxon>
        <taxon>Hexapoda</taxon>
        <taxon>Insecta</taxon>
        <taxon>Pterygota</taxon>
        <taxon>Neoptera</taxon>
        <taxon>Endopterygota</taxon>
        <taxon>Diptera</taxon>
        <taxon>Brachycera</taxon>
        <taxon>Muscomorpha</taxon>
        <taxon>Hippoboscoidea</taxon>
        <taxon>Glossinidae</taxon>
        <taxon>Glossina</taxon>
    </lineage>
</organism>
<evidence type="ECO:0000256" key="2">
    <source>
        <dbReference type="ARBA" id="ARBA00022679"/>
    </source>
</evidence>
<proteinExistence type="predicted"/>
<evidence type="ECO:0000259" key="6">
    <source>
        <dbReference type="Pfam" id="PF02574"/>
    </source>
</evidence>
<keyword evidence="2" id="KW-0808">Transferase</keyword>
<feature type="domain" description="Hcy-binding" evidence="6">
    <location>
        <begin position="89"/>
        <end position="179"/>
    </location>
</feature>
<dbReference type="GO" id="GO:0032259">
    <property type="term" value="P:methylation"/>
    <property type="evidence" value="ECO:0007669"/>
    <property type="project" value="UniProtKB-KW"/>
</dbReference>
<evidence type="ECO:0000313" key="7">
    <source>
        <dbReference type="EnsemblMetazoa" id="GBRI022117-PA"/>
    </source>
</evidence>
<dbReference type="GO" id="GO:0009086">
    <property type="term" value="P:methionine biosynthetic process"/>
    <property type="evidence" value="ECO:0007669"/>
    <property type="project" value="TreeGrafter"/>
</dbReference>
<dbReference type="PANTHER" id="PTHR46015:SF1">
    <property type="entry name" value="HOMOCYSTEINE S-METHYLTRANSFERASE-LIKE ISOFORM 1"/>
    <property type="match status" value="1"/>
</dbReference>
<evidence type="ECO:0000256" key="1">
    <source>
        <dbReference type="ARBA" id="ARBA00022603"/>
    </source>
</evidence>
<dbReference type="InterPro" id="IPR051486">
    <property type="entry name" value="Hcy_S-methyltransferase"/>
</dbReference>
<dbReference type="PANTHER" id="PTHR46015">
    <property type="entry name" value="ZGC:172121"/>
    <property type="match status" value="1"/>
</dbReference>
<dbReference type="Proteomes" id="UP000091820">
    <property type="component" value="Unassembled WGS sequence"/>
</dbReference>
<dbReference type="GO" id="GO:0033528">
    <property type="term" value="P:S-methylmethionine cycle"/>
    <property type="evidence" value="ECO:0007669"/>
    <property type="project" value="TreeGrafter"/>
</dbReference>
<dbReference type="VEuPathDB" id="VectorBase:GBRI022117"/>
<keyword evidence="4" id="KW-0862">Zinc</keyword>
<name>A0A1A9WJM9_9MUSC</name>
<reference evidence="7" key="2">
    <citation type="submission" date="2020-05" db="UniProtKB">
        <authorList>
            <consortium name="EnsemblMetazoa"/>
        </authorList>
    </citation>
    <scope>IDENTIFICATION</scope>
    <source>
        <strain evidence="7">IAEA</strain>
    </source>
</reference>
<dbReference type="Gene3D" id="3.20.20.330">
    <property type="entry name" value="Homocysteine-binding-like domain"/>
    <property type="match status" value="1"/>
</dbReference>
<evidence type="ECO:0000313" key="8">
    <source>
        <dbReference type="Proteomes" id="UP000091820"/>
    </source>
</evidence>
<protein>
    <submittedName>
        <fullName evidence="7">Hcy-binding domain-containing protein</fullName>
    </submittedName>
</protein>
<dbReference type="STRING" id="37001.A0A1A9WJM9"/>
<dbReference type="Pfam" id="PF02574">
    <property type="entry name" value="S-methyl_trans"/>
    <property type="match status" value="1"/>
</dbReference>
<evidence type="ECO:0000256" key="4">
    <source>
        <dbReference type="ARBA" id="ARBA00022833"/>
    </source>
</evidence>